<feature type="compositionally biased region" description="Basic residues" evidence="2">
    <location>
        <begin position="326"/>
        <end position="337"/>
    </location>
</feature>
<organism evidence="4 5">
    <name type="scientific">Tanacetum coccineum</name>
    <dbReference type="NCBI Taxonomy" id="301880"/>
    <lineage>
        <taxon>Eukaryota</taxon>
        <taxon>Viridiplantae</taxon>
        <taxon>Streptophyta</taxon>
        <taxon>Embryophyta</taxon>
        <taxon>Tracheophyta</taxon>
        <taxon>Spermatophyta</taxon>
        <taxon>Magnoliopsida</taxon>
        <taxon>eudicotyledons</taxon>
        <taxon>Gunneridae</taxon>
        <taxon>Pentapetalae</taxon>
        <taxon>asterids</taxon>
        <taxon>campanulids</taxon>
        <taxon>Asterales</taxon>
        <taxon>Asteraceae</taxon>
        <taxon>Asteroideae</taxon>
        <taxon>Anthemideae</taxon>
        <taxon>Anthemidinae</taxon>
        <taxon>Tanacetum</taxon>
    </lineage>
</organism>
<evidence type="ECO:0000313" key="5">
    <source>
        <dbReference type="Proteomes" id="UP001151760"/>
    </source>
</evidence>
<dbReference type="Pfam" id="PF00098">
    <property type="entry name" value="zf-CCHC"/>
    <property type="match status" value="1"/>
</dbReference>
<reference evidence="4" key="1">
    <citation type="journal article" date="2022" name="Int. J. Mol. Sci.">
        <title>Draft Genome of Tanacetum Coccineum: Genomic Comparison of Closely Related Tanacetum-Family Plants.</title>
        <authorList>
            <person name="Yamashiro T."/>
            <person name="Shiraishi A."/>
            <person name="Nakayama K."/>
            <person name="Satake H."/>
        </authorList>
    </citation>
    <scope>NUCLEOTIDE SEQUENCE</scope>
</reference>
<keyword evidence="1" id="KW-0863">Zinc-finger</keyword>
<keyword evidence="1" id="KW-0479">Metal-binding</keyword>
<keyword evidence="1" id="KW-0862">Zinc</keyword>
<dbReference type="SUPFAM" id="SSF57756">
    <property type="entry name" value="Retrovirus zinc finger-like domains"/>
    <property type="match status" value="1"/>
</dbReference>
<feature type="region of interest" description="Disordered" evidence="2">
    <location>
        <begin position="375"/>
        <end position="404"/>
    </location>
</feature>
<dbReference type="InterPro" id="IPR001878">
    <property type="entry name" value="Znf_CCHC"/>
</dbReference>
<dbReference type="SMART" id="SM00343">
    <property type="entry name" value="ZnF_C2HC"/>
    <property type="match status" value="1"/>
</dbReference>
<accession>A0ABQ5AER1</accession>
<evidence type="ECO:0000313" key="4">
    <source>
        <dbReference type="EMBL" id="GJT00776.1"/>
    </source>
</evidence>
<evidence type="ECO:0000259" key="3">
    <source>
        <dbReference type="PROSITE" id="PS50158"/>
    </source>
</evidence>
<feature type="domain" description="CCHC-type" evidence="3">
    <location>
        <begin position="101"/>
        <end position="117"/>
    </location>
</feature>
<protein>
    <submittedName>
        <fullName evidence="4">Retrovirus-related pol polyprotein from transposon TNT 1-94</fullName>
    </submittedName>
</protein>
<reference evidence="4" key="2">
    <citation type="submission" date="2022-01" db="EMBL/GenBank/DDBJ databases">
        <authorList>
            <person name="Yamashiro T."/>
            <person name="Shiraishi A."/>
            <person name="Satake H."/>
            <person name="Nakayama K."/>
        </authorList>
    </citation>
    <scope>NUCLEOTIDE SEQUENCE</scope>
</reference>
<gene>
    <name evidence="4" type="ORF">Tco_0821945</name>
</gene>
<dbReference type="InterPro" id="IPR036875">
    <property type="entry name" value="Znf_CCHC_sf"/>
</dbReference>
<name>A0ABQ5AER1_9ASTR</name>
<dbReference type="Proteomes" id="UP001151760">
    <property type="component" value="Unassembled WGS sequence"/>
</dbReference>
<proteinExistence type="predicted"/>
<feature type="compositionally biased region" description="Acidic residues" evidence="2">
    <location>
        <begin position="379"/>
        <end position="404"/>
    </location>
</feature>
<dbReference type="EMBL" id="BQNB010012222">
    <property type="protein sequence ID" value="GJT00776.1"/>
    <property type="molecule type" value="Genomic_DNA"/>
</dbReference>
<dbReference type="PROSITE" id="PS50158">
    <property type="entry name" value="ZF_CCHC"/>
    <property type="match status" value="1"/>
</dbReference>
<evidence type="ECO:0000256" key="1">
    <source>
        <dbReference type="PROSITE-ProRule" id="PRU00047"/>
    </source>
</evidence>
<feature type="region of interest" description="Disordered" evidence="2">
    <location>
        <begin position="323"/>
        <end position="345"/>
    </location>
</feature>
<evidence type="ECO:0000256" key="2">
    <source>
        <dbReference type="SAM" id="MobiDB-lite"/>
    </source>
</evidence>
<dbReference type="Gene3D" id="4.10.60.10">
    <property type="entry name" value="Zinc finger, CCHC-type"/>
    <property type="match status" value="1"/>
</dbReference>
<comment type="caution">
    <text evidence="4">The sequence shown here is derived from an EMBL/GenBank/DDBJ whole genome shotgun (WGS) entry which is preliminary data.</text>
</comment>
<sequence length="404" mass="45833">MLMKYVSCMKDIRILLHWKRTLKLYTIPLSLHNIQVLQLTQQSQVEFPQLDSGLTVPTFQQGDDPIDCINKAMAFLSAVVSRGIATTSRGNYAASQAKVVKCYNCLGEGHMAKQCTQPKRPRSFAWFKEKLILVEAQEAGQMLDEEQFAFTAEATEDLDVYDSDCDDISSAKAVLMANLSSCDSDVLFEVPSTERVKISSTNVRLETTVQQKEETFQVVIDVLKNFTYFKAFTISAKVLEIFMHQFWYTIKKVKDLESYEFLLANKKCIVDAEVFRMILGICPRVEGEEFTEAQDDDATITFLIDLGYKESYQMFIKYSTGQIPPKKSRGKGSKGKKTANVSQESVDLCKLSKKARKPAGDNQALEAQVKELVFHQGEYSEEDQGDDEEVDWIDSDEDEEKKDD</sequence>
<keyword evidence="5" id="KW-1185">Reference proteome</keyword>